<comment type="caution">
    <text evidence="1">The sequence shown here is derived from an EMBL/GenBank/DDBJ whole genome shotgun (WGS) entry which is preliminary data.</text>
</comment>
<proteinExistence type="predicted"/>
<sequence>MKTMIFAAGLGTRLKPLTDTIPKALVPIGDKPLLQHILEKTDGNGNTIVINAHHHSGQIKNFITITRNNWKSTIKISDESDRLLDTGGGIRKAAHLFCEGADNDDNSNVLIHNVDILSNANLQEFYARNIKNDATLLVSQRKTSRYLLFDQEMRLAGWTNIATGEIKSPYAELLRQKGCNPGSLTLNSRPLKLLAFSGIHSISPKVMAMMDSLPEKFSIMDFYISVCDKVSIQGEEKDDLKILDVGKLETLESATTFIKQL</sequence>
<evidence type="ECO:0000313" key="1">
    <source>
        <dbReference type="EMBL" id="TGX83534.1"/>
    </source>
</evidence>
<keyword evidence="2" id="KW-1185">Reference proteome</keyword>
<name>A0AC61QT37_9BACT</name>
<protein>
    <submittedName>
        <fullName evidence="1">Nucleotidyltransferase family protein</fullName>
    </submittedName>
</protein>
<reference evidence="1" key="1">
    <citation type="submission" date="2019-04" db="EMBL/GenBank/DDBJ databases">
        <title>Microbes associate with the intestines of laboratory mice.</title>
        <authorList>
            <person name="Navarre W."/>
            <person name="Wong E."/>
            <person name="Huang K."/>
            <person name="Tropini C."/>
            <person name="Ng K."/>
            <person name="Yu B."/>
        </authorList>
    </citation>
    <scope>NUCLEOTIDE SEQUENCE</scope>
    <source>
        <strain evidence="1">NM73_A23</strain>
    </source>
</reference>
<evidence type="ECO:0000313" key="2">
    <source>
        <dbReference type="Proteomes" id="UP000308886"/>
    </source>
</evidence>
<gene>
    <name evidence="1" type="ORF">E5358_02485</name>
</gene>
<dbReference type="EMBL" id="SRZC01000003">
    <property type="protein sequence ID" value="TGX83534.1"/>
    <property type="molecule type" value="Genomic_DNA"/>
</dbReference>
<accession>A0AC61QT37</accession>
<organism evidence="1 2">
    <name type="scientific">Palleniella muris</name>
    <dbReference type="NCBI Taxonomy" id="3038145"/>
    <lineage>
        <taxon>Bacteria</taxon>
        <taxon>Pseudomonadati</taxon>
        <taxon>Bacteroidota</taxon>
        <taxon>Bacteroidia</taxon>
        <taxon>Bacteroidales</taxon>
        <taxon>Prevotellaceae</taxon>
        <taxon>Palleniella</taxon>
    </lineage>
</organism>
<dbReference type="Proteomes" id="UP000308886">
    <property type="component" value="Unassembled WGS sequence"/>
</dbReference>